<name>A0A429GRD6_9CREN</name>
<dbReference type="Gene3D" id="1.25.40.10">
    <property type="entry name" value="Tetratricopeptide repeat domain"/>
    <property type="match status" value="1"/>
</dbReference>
<proteinExistence type="predicted"/>
<accession>A0A429GRD6</accession>
<keyword evidence="1" id="KW-0802">TPR repeat</keyword>
<evidence type="ECO:0000313" key="2">
    <source>
        <dbReference type="EMBL" id="RSN76259.1"/>
    </source>
</evidence>
<comment type="caution">
    <text evidence="2">The sequence shown here is derived from an EMBL/GenBank/DDBJ whole genome shotgun (WGS) entry which is preliminary data.</text>
</comment>
<sequence>MEGIEDPEILVRYLSSEKKYANDKERIKNAIIRIWAYLQSHPEDKVVRQAYLSFITEKGFFNLEDIKVALEDAEKWMKQFGPIPLFDNYITVILKIKKTGINIKIDTDLVTQLGYSYINSAEGNPRVIRDFAKYLATEKRFDEAQKIYENLLKIKTNPETKSSIYFTYGQMLLGQAMTMEPSSIERMEKLKKAEEKFRKAFKINNLHYMALVFLSITLKEEGKEEDAKKKLEKAEKIARKFKKARQEKFSAGEIPYKIGVFYLEFDRYEDAIYWLEMACNEEPENFANWWRLGYAKKKYALLLKEQSREEYKRFLSEALSDLEISWKKAPKLLQLPASEDIPNLIAECKKQLQSNIEEN</sequence>
<dbReference type="Proteomes" id="UP000277582">
    <property type="component" value="Unassembled WGS sequence"/>
</dbReference>
<organism evidence="2 3">
    <name type="scientific">Candidatus Methanodesulfokora washburnensis</name>
    <dbReference type="NCBI Taxonomy" id="2478471"/>
    <lineage>
        <taxon>Archaea</taxon>
        <taxon>Thermoproteota</taxon>
        <taxon>Candidatus Korarchaeia</taxon>
        <taxon>Candidatus Korarchaeia incertae sedis</taxon>
        <taxon>Candidatus Methanodesulfokora</taxon>
    </lineage>
</organism>
<evidence type="ECO:0000256" key="1">
    <source>
        <dbReference type="PROSITE-ProRule" id="PRU00339"/>
    </source>
</evidence>
<dbReference type="EMBL" id="RCOS01000062">
    <property type="protein sequence ID" value="RSN76259.1"/>
    <property type="molecule type" value="Genomic_DNA"/>
</dbReference>
<dbReference type="AlphaFoldDB" id="A0A429GRD6"/>
<feature type="repeat" description="TPR" evidence="1">
    <location>
        <begin position="252"/>
        <end position="285"/>
    </location>
</feature>
<evidence type="ECO:0000313" key="3">
    <source>
        <dbReference type="Proteomes" id="UP000277582"/>
    </source>
</evidence>
<dbReference type="InterPro" id="IPR019734">
    <property type="entry name" value="TPR_rpt"/>
</dbReference>
<dbReference type="PROSITE" id="PS50005">
    <property type="entry name" value="TPR"/>
    <property type="match status" value="1"/>
</dbReference>
<protein>
    <recommendedName>
        <fullName evidence="4">Tetratricopeptide repeat protein</fullName>
    </recommendedName>
</protein>
<keyword evidence="3" id="KW-1185">Reference proteome</keyword>
<dbReference type="SUPFAM" id="SSF81901">
    <property type="entry name" value="HCP-like"/>
    <property type="match status" value="1"/>
</dbReference>
<reference evidence="2 3" key="1">
    <citation type="submission" date="2018-10" db="EMBL/GenBank/DDBJ databases">
        <title>Co-occurring genomic capacity for anaerobic methane metabolism and dissimilatory sulfite reduction discovered in the Korarchaeota.</title>
        <authorList>
            <person name="Mckay L.J."/>
            <person name="Dlakic M."/>
            <person name="Fields M.W."/>
            <person name="Delmont T.O."/>
            <person name="Eren A.M."/>
            <person name="Jay Z.J."/>
            <person name="Klingelsmith K.B."/>
            <person name="Rusch D.B."/>
            <person name="Inskeep W.P."/>
        </authorList>
    </citation>
    <scope>NUCLEOTIDE SEQUENCE [LARGE SCALE GENOMIC DNA]</scope>
    <source>
        <strain evidence="2 3">MDKW</strain>
    </source>
</reference>
<dbReference type="RefSeq" id="WP_125670882.1">
    <property type="nucleotide sequence ID" value="NZ_RCOS01000062.1"/>
</dbReference>
<dbReference type="InterPro" id="IPR011990">
    <property type="entry name" value="TPR-like_helical_dom_sf"/>
</dbReference>
<evidence type="ECO:0008006" key="4">
    <source>
        <dbReference type="Google" id="ProtNLM"/>
    </source>
</evidence>
<gene>
    <name evidence="2" type="ORF">D6D85_04725</name>
</gene>